<accession>A0A072MWQ5</accession>
<evidence type="ECO:0000313" key="2">
    <source>
        <dbReference type="Proteomes" id="UP000035057"/>
    </source>
</evidence>
<dbReference type="AlphaFoldDB" id="A0A072MWQ5"/>
<sequence>MNRHPEGNRSQMTPQTIFYAVNDCHRGQSARAMEKDI</sequence>
<dbReference type="Proteomes" id="UP000035057">
    <property type="component" value="Unassembled WGS sequence"/>
</dbReference>
<evidence type="ECO:0000313" key="1">
    <source>
        <dbReference type="EMBL" id="KEF29864.1"/>
    </source>
</evidence>
<name>A0A072MWQ5_9GAMM</name>
<proteinExistence type="predicted"/>
<organism evidence="1 2">
    <name type="scientific">Marinobacter nitratireducens</name>
    <dbReference type="NCBI Taxonomy" id="1137280"/>
    <lineage>
        <taxon>Bacteria</taxon>
        <taxon>Pseudomonadati</taxon>
        <taxon>Pseudomonadota</taxon>
        <taxon>Gammaproteobacteria</taxon>
        <taxon>Pseudomonadales</taxon>
        <taxon>Marinobacteraceae</taxon>
        <taxon>Marinobacter</taxon>
    </lineage>
</organism>
<gene>
    <name evidence="1" type="ORF">D777_03040</name>
</gene>
<comment type="caution">
    <text evidence="1">The sequence shown here is derived from an EMBL/GenBank/DDBJ whole genome shotgun (WGS) entry which is preliminary data.</text>
</comment>
<dbReference type="EMBL" id="ANIE01000009">
    <property type="protein sequence ID" value="KEF29864.1"/>
    <property type="molecule type" value="Genomic_DNA"/>
</dbReference>
<protein>
    <submittedName>
        <fullName evidence="1">Uncharacterized protein</fullName>
    </submittedName>
</protein>
<keyword evidence="2" id="KW-1185">Reference proteome</keyword>
<dbReference type="PATRIC" id="fig|1137280.3.peg.2857"/>
<reference evidence="1 2" key="1">
    <citation type="submission" date="2012-12" db="EMBL/GenBank/DDBJ databases">
        <title>Genome assembly of Marinobacter sp. AK21.</title>
        <authorList>
            <person name="Khatri I."/>
            <person name="Kumar R."/>
            <person name="Vaidya B."/>
            <person name="Subramanian S."/>
            <person name="Pinnaka A."/>
        </authorList>
    </citation>
    <scope>NUCLEOTIDE SEQUENCE [LARGE SCALE GENOMIC DNA]</scope>
    <source>
        <strain evidence="1 2">AK21</strain>
    </source>
</reference>